<feature type="compositionally biased region" description="Polar residues" evidence="1">
    <location>
        <begin position="1476"/>
        <end position="1500"/>
    </location>
</feature>
<dbReference type="InterPro" id="IPR022155">
    <property type="entry name" value="DUF3684"/>
</dbReference>
<feature type="region of interest" description="Disordered" evidence="1">
    <location>
        <begin position="1417"/>
        <end position="1500"/>
    </location>
</feature>
<organism evidence="3 4">
    <name type="scientific">Cryoendolithus antarcticus</name>
    <dbReference type="NCBI Taxonomy" id="1507870"/>
    <lineage>
        <taxon>Eukaryota</taxon>
        <taxon>Fungi</taxon>
        <taxon>Dikarya</taxon>
        <taxon>Ascomycota</taxon>
        <taxon>Pezizomycotina</taxon>
        <taxon>Dothideomycetes</taxon>
        <taxon>Dothideomycetidae</taxon>
        <taxon>Cladosporiales</taxon>
        <taxon>Cladosporiaceae</taxon>
        <taxon>Cryoendolithus</taxon>
    </lineage>
</organism>
<name>A0A1V8SLJ3_9PEZI</name>
<feature type="domain" description="Sacsin/Nov" evidence="2">
    <location>
        <begin position="31"/>
        <end position="152"/>
    </location>
</feature>
<accession>A0A1V8SLJ3</accession>
<protein>
    <recommendedName>
        <fullName evidence="2">Sacsin/Nov domain-containing protein</fullName>
    </recommendedName>
</protein>
<dbReference type="SUPFAM" id="SSF55874">
    <property type="entry name" value="ATPase domain of HSP90 chaperone/DNA topoisomerase II/histidine kinase"/>
    <property type="match status" value="1"/>
</dbReference>
<feature type="compositionally biased region" description="Basic and acidic residues" evidence="1">
    <location>
        <begin position="1417"/>
        <end position="1436"/>
    </location>
</feature>
<evidence type="ECO:0000313" key="4">
    <source>
        <dbReference type="Proteomes" id="UP000192596"/>
    </source>
</evidence>
<dbReference type="STRING" id="1507870.A0A1V8SLJ3"/>
<dbReference type="Pfam" id="PF25794">
    <property type="entry name" value="SACS"/>
    <property type="match status" value="1"/>
</dbReference>
<sequence length="1704" mass="188989">MSSSTDYARLRQQTLLSLDDEEAVTVNTRALIDKVLARYSGEWTTLRELLQNAADARATEVTIRFETTASTSSSSLSPSPRDLKHVLTHNTLKTLLVTNNGDPFKETDWQRLKRIAEGNPDETKIGAFGVGFYSVFADCESPFVTSGDQSMAFYWKKDSLFTRRVKAPTGQAGKDTTFVLDYRSSSTPVPSLLSLCQFLATSLTFVGLESIKLYLDEWNVLKLTKKMAPGVEVSVPKDVNPKTKDGLMKITGVEYQNAQIDAQWMNVVGWNRQLISASDTLPPAQSADNAATSLRGWFSKITGGVNSASAATKRAQKEEDLLQLAISEDLTGLSNATVFLRISTVSVLTSVSKSLAAELERATKKPPPKHTRIAILTSSHDETSASLSTITGAGARKASEIFASVLPNKNGKIFIGFPTAQTTGLLAHISAPSVIPTVERESIDLNARYVRDWNIEMLRVAGIACRIAYTGDMQELSAKIQRQMSVDKRTKVNAADIAAVMPAAIHAFKQYTYDESTPNARVGQYIEEAFWTCNKQAWQASIEVLSTRGILPSQQVRVATEDLSFVEGIPVVPEEIMQRAPDFLAKLRDYGLLSDITTSDIKKELEAQALTEKQVAELLKWACGKVSRQEMDASAVQTLFDGTVAGVDEQFVGLSSSPVIQLGQIQTYVNTSKIPAELPTPPQTMPFRLTKGLSLTQLSSLGWEELQIVPWLRWIIESRGQGFGAGQTIDSTPAVASQVLPVISKAWESLSQSSKQTVVELLVPLTVIPTKSGMRKPPQAYFASVKVFDDLPTIIGLQAVKEKFLFALGVRKTVELNVVFDRLMAKSTGKAADDEGKSSSHVDLIKYLVSVKDDIPAEDIKRLRDTPICSAEPRSGDQANKSRLYRLCDLYEPDDAIRRLGLPILHWPGLFRQQSPEGRFLKTLGLRPCPDVPALVDILNRAPMGSDLQQAALQYFVVNCFHHGYNKYPMATIDRAFLPVLPFPGEKSNLIAKPNQCYADPKAAILRFRVLREDLQSQHAMFGVALHPPIDIAAERLVKAPPLDISQARTLFGYFAGRLNEIGPSGNLAERLGTAPIVPIINHEKQGSVRFVAPRSVYLGDATNYGDILDFVDFGAEANTFLLRVGSTHEPSATEIAQLLIKQPGRLLQTLGTEKYLSLLRRVAENAVVLKKDKAIWSQLRSAPCLLAVKEVVKVSPTNDNEKLRDLDDEETTIKEYSLCSAPTMVIVDDFATYRLFQSDLVAAPQEETLEGLYAALETPYLSKLVQDEQRMGQLLRDQSTAQRLEKLIVERCRLFLHDQTEDQIRHDARWLEQNMKVKATEFLQVTRRLKGYKMQFMEKRSAALHRESKRDATLFVTSRCDLYEVSRALMPLLLKRPRQQDYLALEILMESDLGRLKRKGYNVDRILRAKAAETRIAESERQKRDQEQSRSEPETRAMALSNGTNGQQQQQLPLTAPPTPPPSQQARIPGAFNESPPSSSTTDNNQLTRPTSSLKPSKSLFGNLTRQLGFNNSSQNTSAALVPSTEKKALRDAIAATRPFDSSALATPATTKDLATETPTYCDSTPATDIVRLDATRLGTNMGIFVSRSTPNKERFVSEHDQSIRAFSGLLRTCAQIFGLDERTLNIYYEPSGAGIAFNVRQSIFCNLRVFEEGQMDNALVYWFVTLCHELAHNLVHEHGQAHSFHTESFMTEYMGRLVEVLQ</sequence>
<evidence type="ECO:0000313" key="3">
    <source>
        <dbReference type="EMBL" id="OQN99897.1"/>
    </source>
</evidence>
<dbReference type="OrthoDB" id="10031156at2759"/>
<dbReference type="EMBL" id="NAJO01000037">
    <property type="protein sequence ID" value="OQN99897.1"/>
    <property type="molecule type" value="Genomic_DNA"/>
</dbReference>
<dbReference type="PANTHER" id="PTHR47839">
    <property type="entry name" value="DOMAIN PROTEIN, PUTATIVE (AFU_ORTHOLOGUE AFUA_6G04830)-RELATED"/>
    <property type="match status" value="1"/>
</dbReference>
<proteinExistence type="predicted"/>
<dbReference type="InterPro" id="IPR058210">
    <property type="entry name" value="SACS/Nov_dom"/>
</dbReference>
<keyword evidence="4" id="KW-1185">Reference proteome</keyword>
<feature type="compositionally biased region" description="Low complexity" evidence="1">
    <location>
        <begin position="1442"/>
        <end position="1455"/>
    </location>
</feature>
<gene>
    <name evidence="3" type="ORF">B0A48_14102</name>
</gene>
<dbReference type="Gene3D" id="3.30.565.10">
    <property type="entry name" value="Histidine kinase-like ATPase, C-terminal domain"/>
    <property type="match status" value="1"/>
</dbReference>
<dbReference type="InterPro" id="IPR036890">
    <property type="entry name" value="HATPase_C_sf"/>
</dbReference>
<dbReference type="NCBIfam" id="NF047352">
    <property type="entry name" value="P_loop_sacsin"/>
    <property type="match status" value="1"/>
</dbReference>
<comment type="caution">
    <text evidence="3">The sequence shown here is derived from an EMBL/GenBank/DDBJ whole genome shotgun (WGS) entry which is preliminary data.</text>
</comment>
<evidence type="ECO:0000256" key="1">
    <source>
        <dbReference type="SAM" id="MobiDB-lite"/>
    </source>
</evidence>
<dbReference type="InParanoid" id="A0A1V8SLJ3"/>
<dbReference type="PANTHER" id="PTHR47839:SF1">
    <property type="entry name" value="DOMAIN PROTEIN, PUTATIVE (AFU_ORTHOLOGUE AFUA_6G04830)-RELATED"/>
    <property type="match status" value="1"/>
</dbReference>
<dbReference type="Pfam" id="PF12449">
    <property type="entry name" value="DUF3684"/>
    <property type="match status" value="1"/>
</dbReference>
<dbReference type="Proteomes" id="UP000192596">
    <property type="component" value="Unassembled WGS sequence"/>
</dbReference>
<evidence type="ECO:0000259" key="2">
    <source>
        <dbReference type="Pfam" id="PF25794"/>
    </source>
</evidence>
<reference evidence="4" key="1">
    <citation type="submission" date="2017-03" db="EMBL/GenBank/DDBJ databases">
        <title>Genomes of endolithic fungi from Antarctica.</title>
        <authorList>
            <person name="Coleine C."/>
            <person name="Masonjones S."/>
            <person name="Stajich J.E."/>
        </authorList>
    </citation>
    <scope>NUCLEOTIDE SEQUENCE [LARGE SCALE GENOMIC DNA]</scope>
    <source>
        <strain evidence="4">CCFEE 5527</strain>
    </source>
</reference>